<dbReference type="InParanoid" id="A0A804MEW3"/>
<reference evidence="3" key="1">
    <citation type="submission" date="2015-12" db="EMBL/GenBank/DDBJ databases">
        <title>Update maize B73 reference genome by single molecule sequencing technologies.</title>
        <authorList>
            <consortium name="Maize Genome Sequencing Project"/>
            <person name="Ware D."/>
        </authorList>
    </citation>
    <scope>NUCLEOTIDE SEQUENCE [LARGE SCALE GENOMIC DNA]</scope>
    <source>
        <strain evidence="3">cv. B73</strain>
    </source>
</reference>
<keyword evidence="3" id="KW-1185">Reference proteome</keyword>
<feature type="compositionally biased region" description="Basic and acidic residues" evidence="1">
    <location>
        <begin position="108"/>
        <end position="118"/>
    </location>
</feature>
<proteinExistence type="predicted"/>
<dbReference type="Proteomes" id="UP000007305">
    <property type="component" value="Chromosome 2"/>
</dbReference>
<protein>
    <submittedName>
        <fullName evidence="2">Uncharacterized protein</fullName>
    </submittedName>
</protein>
<dbReference type="EnsemblPlants" id="Zm00001eb080220_T001">
    <property type="protein sequence ID" value="Zm00001eb080220_P001"/>
    <property type="gene ID" value="Zm00001eb080220"/>
</dbReference>
<dbReference type="Gramene" id="Zm00001eb080220_T001">
    <property type="protein sequence ID" value="Zm00001eb080220_P001"/>
    <property type="gene ID" value="Zm00001eb080220"/>
</dbReference>
<evidence type="ECO:0000313" key="2">
    <source>
        <dbReference type="EnsemblPlants" id="Zm00001eb080220_P001"/>
    </source>
</evidence>
<accession>A0A804MEW3</accession>
<reference evidence="2" key="3">
    <citation type="submission" date="2021-05" db="UniProtKB">
        <authorList>
            <consortium name="EnsemblPlants"/>
        </authorList>
    </citation>
    <scope>IDENTIFICATION</scope>
    <source>
        <strain evidence="2">cv. B73</strain>
    </source>
</reference>
<dbReference type="Gene3D" id="3.30.70.100">
    <property type="match status" value="1"/>
</dbReference>
<dbReference type="AlphaFoldDB" id="A0A804MEW3"/>
<evidence type="ECO:0000256" key="1">
    <source>
        <dbReference type="SAM" id="MobiDB-lite"/>
    </source>
</evidence>
<sequence length="176" mass="18688">MTCDKCRKNALALACSTYGKHCVTDRSDPCLNAQPPLAWSRSGTAADRVCDCDVLVAGVQSVGIEGEERDHQLVVIGDGVDATCLASGLRKKVKAGRADIVKVEAVGDEKEATTKDDAAASSGSNPNPVAGWPPQWYPYHPGYYCPGPGVVHPYAGHCLVEDPCADDEAPWRCTIM</sequence>
<feature type="region of interest" description="Disordered" evidence="1">
    <location>
        <begin position="108"/>
        <end position="129"/>
    </location>
</feature>
<name>A0A804MEW3_MAIZE</name>
<evidence type="ECO:0000313" key="3">
    <source>
        <dbReference type="Proteomes" id="UP000007305"/>
    </source>
</evidence>
<dbReference type="PANTHER" id="PTHR46932:SF19">
    <property type="entry name" value="HMA DOMAIN-CONTAINING PROTEIN"/>
    <property type="match status" value="1"/>
</dbReference>
<dbReference type="InterPro" id="IPR042885">
    <property type="entry name" value="HIPP47/16"/>
</dbReference>
<reference evidence="2" key="2">
    <citation type="submission" date="2019-07" db="EMBL/GenBank/DDBJ databases">
        <authorList>
            <person name="Seetharam A."/>
            <person name="Woodhouse M."/>
            <person name="Cannon E."/>
        </authorList>
    </citation>
    <scope>NUCLEOTIDE SEQUENCE [LARGE SCALE GENOMIC DNA]</scope>
    <source>
        <strain evidence="2">cv. B73</strain>
    </source>
</reference>
<dbReference type="PANTHER" id="PTHR46932">
    <property type="entry name" value="HEAVY METAL-ASSOCIATED ISOPRENYLATED PLANT PROTEIN 47"/>
    <property type="match status" value="1"/>
</dbReference>
<organism evidence="2 3">
    <name type="scientific">Zea mays</name>
    <name type="common">Maize</name>
    <dbReference type="NCBI Taxonomy" id="4577"/>
    <lineage>
        <taxon>Eukaryota</taxon>
        <taxon>Viridiplantae</taxon>
        <taxon>Streptophyta</taxon>
        <taxon>Embryophyta</taxon>
        <taxon>Tracheophyta</taxon>
        <taxon>Spermatophyta</taxon>
        <taxon>Magnoliopsida</taxon>
        <taxon>Liliopsida</taxon>
        <taxon>Poales</taxon>
        <taxon>Poaceae</taxon>
        <taxon>PACMAD clade</taxon>
        <taxon>Panicoideae</taxon>
        <taxon>Andropogonodae</taxon>
        <taxon>Andropogoneae</taxon>
        <taxon>Tripsacinae</taxon>
        <taxon>Zea</taxon>
    </lineage>
</organism>